<dbReference type="RefSeq" id="WP_377473035.1">
    <property type="nucleotide sequence ID" value="NZ_JBHLWN010000099.1"/>
</dbReference>
<dbReference type="Gene3D" id="3.40.50.1820">
    <property type="entry name" value="alpha/beta hydrolase"/>
    <property type="match status" value="1"/>
</dbReference>
<name>A0ABV6DSG6_9BACL</name>
<dbReference type="InterPro" id="IPR029058">
    <property type="entry name" value="AB_hydrolase_fold"/>
</dbReference>
<protein>
    <submittedName>
        <fullName evidence="3">Alpha/beta hydrolase</fullName>
    </submittedName>
</protein>
<reference evidence="3 4" key="1">
    <citation type="submission" date="2024-09" db="EMBL/GenBank/DDBJ databases">
        <authorList>
            <person name="Sun Q."/>
            <person name="Mori K."/>
        </authorList>
    </citation>
    <scope>NUCLEOTIDE SEQUENCE [LARGE SCALE GENOMIC DNA]</scope>
    <source>
        <strain evidence="3 4">CCM 7759</strain>
    </source>
</reference>
<dbReference type="PANTHER" id="PTHR12277:SF81">
    <property type="entry name" value="PROTEIN ABHD13"/>
    <property type="match status" value="1"/>
</dbReference>
<dbReference type="Pfam" id="PF00561">
    <property type="entry name" value="Abhydrolase_1"/>
    <property type="match status" value="1"/>
</dbReference>
<proteinExistence type="predicted"/>
<evidence type="ECO:0000256" key="1">
    <source>
        <dbReference type="SAM" id="Phobius"/>
    </source>
</evidence>
<feature type="domain" description="AB hydrolase-1" evidence="2">
    <location>
        <begin position="109"/>
        <end position="217"/>
    </location>
</feature>
<dbReference type="EMBL" id="JBHLWN010000099">
    <property type="protein sequence ID" value="MFC0215582.1"/>
    <property type="molecule type" value="Genomic_DNA"/>
</dbReference>
<keyword evidence="1" id="KW-0812">Transmembrane</keyword>
<organism evidence="3 4">
    <name type="scientific">Paenibacillus chartarius</name>
    <dbReference type="NCBI Taxonomy" id="747481"/>
    <lineage>
        <taxon>Bacteria</taxon>
        <taxon>Bacillati</taxon>
        <taxon>Bacillota</taxon>
        <taxon>Bacilli</taxon>
        <taxon>Bacillales</taxon>
        <taxon>Paenibacillaceae</taxon>
        <taxon>Paenibacillus</taxon>
    </lineage>
</organism>
<keyword evidence="1" id="KW-1133">Transmembrane helix</keyword>
<evidence type="ECO:0000313" key="3">
    <source>
        <dbReference type="EMBL" id="MFC0215582.1"/>
    </source>
</evidence>
<dbReference type="SUPFAM" id="SSF53474">
    <property type="entry name" value="alpha/beta-Hydrolases"/>
    <property type="match status" value="1"/>
</dbReference>
<sequence length="341" mass="38757">MPSPIPQTPLTQPAVGSASNSKAAKASLRHRRRWWLITLLSFLFLCCSLMLSFHAYIAWSLARPYIYPLQSNPRLAIGLPYDDVVFPSRGGSSKLQGWYVPAAAYSTKTVIFSHGYGSNREENWVPIYSLVKLVHNAGYNALMFDYGYVQGNGRVVTGGIEESRELLGAIDYMKSKGAQNLFIWGFSMGAGTALQTALQERGTAITGMILDSTFLLNPDTLYYNMKKEINLPKNPSLPLIRFFFPLLNGVRLREVPYTKVESHTYPMPIFFIHGKEDERAPYETIERLFAKQENSYGKQLWLLPEATHELLHQAEPQQYKSRTLQFLQEHTVEWRSFSGAR</sequence>
<evidence type="ECO:0000313" key="4">
    <source>
        <dbReference type="Proteomes" id="UP001589776"/>
    </source>
</evidence>
<keyword evidence="3" id="KW-0378">Hydrolase</keyword>
<evidence type="ECO:0000259" key="2">
    <source>
        <dbReference type="Pfam" id="PF00561"/>
    </source>
</evidence>
<dbReference type="GO" id="GO:0016787">
    <property type="term" value="F:hydrolase activity"/>
    <property type="evidence" value="ECO:0007669"/>
    <property type="project" value="UniProtKB-KW"/>
</dbReference>
<accession>A0ABV6DSG6</accession>
<dbReference type="Proteomes" id="UP001589776">
    <property type="component" value="Unassembled WGS sequence"/>
</dbReference>
<feature type="transmembrane region" description="Helical" evidence="1">
    <location>
        <begin position="34"/>
        <end position="59"/>
    </location>
</feature>
<comment type="caution">
    <text evidence="3">The sequence shown here is derived from an EMBL/GenBank/DDBJ whole genome shotgun (WGS) entry which is preliminary data.</text>
</comment>
<dbReference type="PANTHER" id="PTHR12277">
    <property type="entry name" value="ALPHA/BETA HYDROLASE DOMAIN-CONTAINING PROTEIN"/>
    <property type="match status" value="1"/>
</dbReference>
<keyword evidence="1" id="KW-0472">Membrane</keyword>
<dbReference type="InterPro" id="IPR000073">
    <property type="entry name" value="AB_hydrolase_1"/>
</dbReference>
<gene>
    <name evidence="3" type="ORF">ACFFK0_24610</name>
</gene>
<keyword evidence="4" id="KW-1185">Reference proteome</keyword>